<keyword evidence="2" id="KW-1185">Reference proteome</keyword>
<proteinExistence type="predicted"/>
<dbReference type="EMBL" id="JASBWT010000039">
    <property type="protein sequence ID" value="KAJ9092372.1"/>
    <property type="molecule type" value="Genomic_DNA"/>
</dbReference>
<evidence type="ECO:0000313" key="1">
    <source>
        <dbReference type="EMBL" id="KAJ9092372.1"/>
    </source>
</evidence>
<sequence length="74" mass="8783">MRARHAETRPDMRWDEMDIRDLKYDEGDFDIVLDKGTMDAMLTSIGDVWNPPEEDVQNCRKEVEEAVRYNINHV</sequence>
<accession>A0ACC2V176</accession>
<comment type="caution">
    <text evidence="1">The sequence shown here is derived from an EMBL/GenBank/DDBJ whole genome shotgun (WGS) entry which is preliminary data.</text>
</comment>
<dbReference type="Proteomes" id="UP001227268">
    <property type="component" value="Unassembled WGS sequence"/>
</dbReference>
<protein>
    <submittedName>
        <fullName evidence="1">Uncharacterized protein</fullName>
    </submittedName>
</protein>
<name>A0ACC2V176_9TREE</name>
<evidence type="ECO:0000313" key="2">
    <source>
        <dbReference type="Proteomes" id="UP001227268"/>
    </source>
</evidence>
<organism evidence="1 2">
    <name type="scientific">Naganishia friedmannii</name>
    <dbReference type="NCBI Taxonomy" id="89922"/>
    <lineage>
        <taxon>Eukaryota</taxon>
        <taxon>Fungi</taxon>
        <taxon>Dikarya</taxon>
        <taxon>Basidiomycota</taxon>
        <taxon>Agaricomycotina</taxon>
        <taxon>Tremellomycetes</taxon>
        <taxon>Filobasidiales</taxon>
        <taxon>Filobasidiaceae</taxon>
        <taxon>Naganishia</taxon>
    </lineage>
</organism>
<reference evidence="1" key="1">
    <citation type="submission" date="2023-04" db="EMBL/GenBank/DDBJ databases">
        <title>Draft Genome sequencing of Naganishia species isolated from polar environments using Oxford Nanopore Technology.</title>
        <authorList>
            <person name="Leo P."/>
            <person name="Venkateswaran K."/>
        </authorList>
    </citation>
    <scope>NUCLEOTIDE SEQUENCE</scope>
    <source>
        <strain evidence="1">MNA-CCFEE 5423</strain>
    </source>
</reference>
<gene>
    <name evidence="1" type="ORF">QFC21_006874</name>
</gene>